<feature type="signal peptide" evidence="2">
    <location>
        <begin position="1"/>
        <end position="32"/>
    </location>
</feature>
<dbReference type="AlphaFoldDB" id="G0TV87"/>
<proteinExistence type="predicted"/>
<evidence type="ECO:0000256" key="1">
    <source>
        <dbReference type="SAM" id="Phobius"/>
    </source>
</evidence>
<dbReference type="GO" id="GO:0015035">
    <property type="term" value="F:protein-disulfide reductase activity"/>
    <property type="evidence" value="ECO:0007669"/>
    <property type="project" value="TreeGrafter"/>
</dbReference>
<dbReference type="PANTHER" id="PTHR45815:SF3">
    <property type="entry name" value="PROTEIN DISULFIDE-ISOMERASE A6"/>
    <property type="match status" value="1"/>
</dbReference>
<accession>G0TV87</accession>
<evidence type="ECO:0000259" key="3">
    <source>
        <dbReference type="PROSITE" id="PS51352"/>
    </source>
</evidence>
<dbReference type="InterPro" id="IPR017937">
    <property type="entry name" value="Thioredoxin_CS"/>
</dbReference>
<keyword evidence="4" id="KW-0413">Isomerase</keyword>
<dbReference type="InterPro" id="IPR036249">
    <property type="entry name" value="Thioredoxin-like_sf"/>
</dbReference>
<keyword evidence="1" id="KW-0472">Membrane</keyword>
<gene>
    <name evidence="4" type="ORF">TVY486_0500620</name>
</gene>
<dbReference type="PANTHER" id="PTHR45815">
    <property type="entry name" value="PROTEIN DISULFIDE-ISOMERASE A6"/>
    <property type="match status" value="1"/>
</dbReference>
<reference evidence="4" key="1">
    <citation type="journal article" date="2012" name="Proc. Natl. Acad. Sci. U.S.A.">
        <title>Antigenic diversity is generated by distinct evolutionary mechanisms in African trypanosome species.</title>
        <authorList>
            <person name="Jackson A.P."/>
            <person name="Berry A."/>
            <person name="Aslett M."/>
            <person name="Allison H.C."/>
            <person name="Burton P."/>
            <person name="Vavrova-Anderson J."/>
            <person name="Brown R."/>
            <person name="Browne H."/>
            <person name="Corton N."/>
            <person name="Hauser H."/>
            <person name="Gamble J."/>
            <person name="Gilderthorp R."/>
            <person name="Marcello L."/>
            <person name="McQuillan J."/>
            <person name="Otto T.D."/>
            <person name="Quail M.A."/>
            <person name="Sanders M.J."/>
            <person name="van Tonder A."/>
            <person name="Ginger M.L."/>
            <person name="Field M.C."/>
            <person name="Barry J.D."/>
            <person name="Hertz-Fowler C."/>
            <person name="Berriman M."/>
        </authorList>
    </citation>
    <scope>NUCLEOTIDE SEQUENCE</scope>
    <source>
        <strain evidence="4">Y486</strain>
    </source>
</reference>
<dbReference type="Pfam" id="PF00085">
    <property type="entry name" value="Thioredoxin"/>
    <property type="match status" value="1"/>
</dbReference>
<dbReference type="SUPFAM" id="SSF52833">
    <property type="entry name" value="Thioredoxin-like"/>
    <property type="match status" value="1"/>
</dbReference>
<dbReference type="EMBL" id="HE573021">
    <property type="protein sequence ID" value="CCC47853.1"/>
    <property type="molecule type" value="Genomic_DNA"/>
</dbReference>
<organism evidence="4">
    <name type="scientific">Trypanosoma vivax (strain Y486)</name>
    <dbReference type="NCBI Taxonomy" id="1055687"/>
    <lineage>
        <taxon>Eukaryota</taxon>
        <taxon>Discoba</taxon>
        <taxon>Euglenozoa</taxon>
        <taxon>Kinetoplastea</taxon>
        <taxon>Metakinetoplastina</taxon>
        <taxon>Trypanosomatida</taxon>
        <taxon>Trypanosomatidae</taxon>
        <taxon>Trypanosoma</taxon>
        <taxon>Duttonella</taxon>
    </lineage>
</organism>
<name>G0TV87_TRYVY</name>
<protein>
    <submittedName>
        <fullName evidence="4">Putative disulfide isomerase</fullName>
    </submittedName>
</protein>
<dbReference type="PROSITE" id="PS51352">
    <property type="entry name" value="THIOREDOXIN_2"/>
    <property type="match status" value="1"/>
</dbReference>
<feature type="chain" id="PRO_5003410259" evidence="2">
    <location>
        <begin position="33"/>
        <end position="557"/>
    </location>
</feature>
<dbReference type="GO" id="GO:0005788">
    <property type="term" value="C:endoplasmic reticulum lumen"/>
    <property type="evidence" value="ECO:0007669"/>
    <property type="project" value="TreeGrafter"/>
</dbReference>
<dbReference type="Gene3D" id="3.40.30.10">
    <property type="entry name" value="Glutaredoxin"/>
    <property type="match status" value="1"/>
</dbReference>
<feature type="transmembrane region" description="Helical" evidence="1">
    <location>
        <begin position="512"/>
        <end position="537"/>
    </location>
</feature>
<dbReference type="GO" id="GO:0016853">
    <property type="term" value="F:isomerase activity"/>
    <property type="evidence" value="ECO:0007669"/>
    <property type="project" value="UniProtKB-KW"/>
</dbReference>
<feature type="domain" description="Thioredoxin" evidence="3">
    <location>
        <begin position="16"/>
        <end position="164"/>
    </location>
</feature>
<dbReference type="CDD" id="cd02961">
    <property type="entry name" value="PDI_a_family"/>
    <property type="match status" value="1"/>
</dbReference>
<keyword evidence="1" id="KW-0812">Transmembrane</keyword>
<dbReference type="InterPro" id="IPR013766">
    <property type="entry name" value="Thioredoxin_domain"/>
</dbReference>
<keyword evidence="2" id="KW-0732">Signal</keyword>
<evidence type="ECO:0000313" key="4">
    <source>
        <dbReference type="EMBL" id="CCC47853.1"/>
    </source>
</evidence>
<keyword evidence="1" id="KW-1133">Transmembrane helix</keyword>
<sequence length="557" mass="61881">MPPLFIKLGFIVVFSLHILSSWPTLSLPTAHAALPIDVEGDAQGHSVVLLDTETFDAQVFSHNHVDGVHFGKPWLIIFFAAWCGHCRVVLPQFVNASRLLSQNGIPHASFGMVDAVKSRELVARFKIRSYPTLLYTTGKGNNCHVFQGSRNFERFVSFSIHLQKAADTGSFAEVVSDPERFLSAQKRWRDSRVPMYIYLPPKSSGTSSVLSVWNVAVDAASSMENIRFGIVHGDAIPSDWKSSRVPSYIAVVKAAMQCRGRGPDGALLIVDSDAYTKPHCYEGPWFEGDVETNIDKINDINDSILTLHPLIDRFFTLNGFRAVEEASPTLFFALRRIKNQLLGVLVTNGPISPTDNNMLPVLREVVRKRNEAASATPSSRLRIIHSCHLGHPSGCITAQSIVTYVDGSTQVAWREHYKLKLDELPTFIVIDAHLEKVYKMGTHALHFETIKHTLPWRLGGQQQAVIETFIESVERGEVSGERMTIAGKISDWLLPLPGMDYVHTVLGFEDSLFVLVVLSLAFFVIVLVVVFVVDPLVTRLAESSSKREAIAVAKKQD</sequence>
<dbReference type="PROSITE" id="PS00194">
    <property type="entry name" value="THIOREDOXIN_1"/>
    <property type="match status" value="1"/>
</dbReference>
<evidence type="ECO:0000256" key="2">
    <source>
        <dbReference type="SAM" id="SignalP"/>
    </source>
</evidence>
<dbReference type="GO" id="GO:0034976">
    <property type="term" value="P:response to endoplasmic reticulum stress"/>
    <property type="evidence" value="ECO:0007669"/>
    <property type="project" value="TreeGrafter"/>
</dbReference>